<feature type="transmembrane region" description="Helical" evidence="1">
    <location>
        <begin position="12"/>
        <end position="30"/>
    </location>
</feature>
<dbReference type="EMBL" id="CP091512">
    <property type="protein sequence ID" value="UOO92405.1"/>
    <property type="molecule type" value="Genomic_DNA"/>
</dbReference>
<protein>
    <recommendedName>
        <fullName evidence="4">DUF5673 domain-containing protein</fullName>
    </recommendedName>
</protein>
<organism evidence="2 3">
    <name type="scientific">Vitreoscilla stercoraria</name>
    <dbReference type="NCBI Taxonomy" id="61"/>
    <lineage>
        <taxon>Bacteria</taxon>
        <taxon>Pseudomonadati</taxon>
        <taxon>Pseudomonadota</taxon>
        <taxon>Betaproteobacteria</taxon>
        <taxon>Neisseriales</taxon>
        <taxon>Neisseriaceae</taxon>
        <taxon>Vitreoscilla</taxon>
    </lineage>
</organism>
<name>A0ABY4EAI9_VITST</name>
<evidence type="ECO:0000313" key="3">
    <source>
        <dbReference type="Proteomes" id="UP000832034"/>
    </source>
</evidence>
<reference evidence="2" key="2">
    <citation type="journal article" date="2022" name="Res Sq">
        <title>Evolution of multicellular longitudinally dividing oral cavity symbionts (Neisseriaceae).</title>
        <authorList>
            <person name="Nyongesa S."/>
            <person name="Weber P."/>
            <person name="Bernet E."/>
            <person name="Pullido F."/>
            <person name="Nieckarz M."/>
            <person name="Delaby M."/>
            <person name="Nieves C."/>
            <person name="Viehboeck T."/>
            <person name="Krause N."/>
            <person name="Rivera-Millot A."/>
            <person name="Nakamura A."/>
            <person name="Vischer N."/>
            <person name="VanNieuwenhze M."/>
            <person name="Brun Y."/>
            <person name="Cava F."/>
            <person name="Bulgheresi S."/>
            <person name="Veyrier F."/>
        </authorList>
    </citation>
    <scope>NUCLEOTIDE SEQUENCE</scope>
    <source>
        <strain evidence="2">SAG 1488-6</strain>
    </source>
</reference>
<dbReference type="Proteomes" id="UP000832034">
    <property type="component" value="Chromosome"/>
</dbReference>
<proteinExistence type="predicted"/>
<evidence type="ECO:0000256" key="1">
    <source>
        <dbReference type="SAM" id="Phobius"/>
    </source>
</evidence>
<accession>A0ABY4EAI9</accession>
<sequence>MHQVYYNRSMLLTALLPMLLIMVSSVYLILDGADVARERFLFGVLQSPYFFYPIIGIIAITFAQYSSKPLYKLLRKKPALRWGKAGITLANGSRVAWMAIQCIHMQQHKNQTYILIFLDAPLAFIDMQYKYRQVDARQHWKRFQTPVAICCNELDIDAQVLLKTLQSLHQKNHS</sequence>
<feature type="transmembrane region" description="Helical" evidence="1">
    <location>
        <begin position="50"/>
        <end position="67"/>
    </location>
</feature>
<reference evidence="2" key="1">
    <citation type="submission" date="2021-12" db="EMBL/GenBank/DDBJ databases">
        <authorList>
            <person name="Veyrier F.J."/>
        </authorList>
    </citation>
    <scope>NUCLEOTIDE SEQUENCE</scope>
    <source>
        <strain evidence="2">SAG 1488-6</strain>
    </source>
</reference>
<gene>
    <name evidence="2" type="ORF">LVJ81_12505</name>
</gene>
<evidence type="ECO:0000313" key="2">
    <source>
        <dbReference type="EMBL" id="UOO92405.1"/>
    </source>
</evidence>
<evidence type="ECO:0008006" key="4">
    <source>
        <dbReference type="Google" id="ProtNLM"/>
    </source>
</evidence>
<dbReference type="RefSeq" id="WP_019958550.1">
    <property type="nucleotide sequence ID" value="NZ_CP091512.1"/>
</dbReference>
<keyword evidence="1" id="KW-0812">Transmembrane</keyword>
<keyword evidence="1" id="KW-1133">Transmembrane helix</keyword>
<keyword evidence="3" id="KW-1185">Reference proteome</keyword>
<keyword evidence="1" id="KW-0472">Membrane</keyword>